<dbReference type="RefSeq" id="WP_101518625.1">
    <property type="nucleotide sequence ID" value="NZ_PKUS01000025.1"/>
</dbReference>
<gene>
    <name evidence="3" type="ORF">C0039_15710</name>
</gene>
<evidence type="ECO:0000313" key="3">
    <source>
        <dbReference type="EMBL" id="PLW67650.1"/>
    </source>
</evidence>
<organism evidence="3 4">
    <name type="scientific">Pseudohalioglobus lutimaris</name>
    <dbReference type="NCBI Taxonomy" id="1737061"/>
    <lineage>
        <taxon>Bacteria</taxon>
        <taxon>Pseudomonadati</taxon>
        <taxon>Pseudomonadota</taxon>
        <taxon>Gammaproteobacteria</taxon>
        <taxon>Cellvibrionales</taxon>
        <taxon>Halieaceae</taxon>
        <taxon>Pseudohalioglobus</taxon>
    </lineage>
</organism>
<dbReference type="InterPro" id="IPR037143">
    <property type="entry name" value="4-PPantetheinyl_Trfase_dom_sf"/>
</dbReference>
<evidence type="ECO:0000259" key="2">
    <source>
        <dbReference type="Pfam" id="PF01648"/>
    </source>
</evidence>
<reference evidence="3 4" key="1">
    <citation type="submission" date="2018-01" db="EMBL/GenBank/DDBJ databases">
        <title>The draft genome sequence of Halioglobus lutimaris HF004.</title>
        <authorList>
            <person name="Du Z.-J."/>
            <person name="Shi M.-J."/>
        </authorList>
    </citation>
    <scope>NUCLEOTIDE SEQUENCE [LARGE SCALE GENOMIC DNA]</scope>
    <source>
        <strain evidence="3 4">HF004</strain>
    </source>
</reference>
<evidence type="ECO:0000313" key="4">
    <source>
        <dbReference type="Proteomes" id="UP000235005"/>
    </source>
</evidence>
<sequence length="220" mass="24198">MESRPTELWLQPCELPRRQLSATGRKLLRRALTSRNIQLPEHQLSLPGLELIELLDSSHGIGVSISHCPGLVAVALGTGALGVDCEPGKQTRDWAELAEYSFTPGEAREVTRLSDKDNATAFLRHWVCKEAFVKFEQGSVFGDLNRLSLTADGTFQIDTTTNTTVRLWWGTYLGFQLALCQDSKAASTPVIVNSDGNPLSMNFIEILQSSPRQASQQAIS</sequence>
<dbReference type="AlphaFoldDB" id="A0A2N5WZI5"/>
<dbReference type="OrthoDB" id="5705882at2"/>
<protein>
    <recommendedName>
        <fullName evidence="2">4'-phosphopantetheinyl transferase domain-containing protein</fullName>
    </recommendedName>
</protein>
<dbReference type="EMBL" id="PKUS01000025">
    <property type="protein sequence ID" value="PLW67650.1"/>
    <property type="molecule type" value="Genomic_DNA"/>
</dbReference>
<dbReference type="InterPro" id="IPR008278">
    <property type="entry name" value="4-PPantetheinyl_Trfase_dom"/>
</dbReference>
<proteinExistence type="predicted"/>
<dbReference type="SUPFAM" id="SSF56214">
    <property type="entry name" value="4'-phosphopantetheinyl transferase"/>
    <property type="match status" value="1"/>
</dbReference>
<name>A0A2N5WZI5_9GAMM</name>
<keyword evidence="4" id="KW-1185">Reference proteome</keyword>
<feature type="domain" description="4'-phosphopantetheinyl transferase" evidence="2">
    <location>
        <begin position="81"/>
        <end position="168"/>
    </location>
</feature>
<dbReference type="GO" id="GO:0000287">
    <property type="term" value="F:magnesium ion binding"/>
    <property type="evidence" value="ECO:0007669"/>
    <property type="project" value="InterPro"/>
</dbReference>
<dbReference type="Proteomes" id="UP000235005">
    <property type="component" value="Unassembled WGS sequence"/>
</dbReference>
<accession>A0A2N5WZI5</accession>
<keyword evidence="1" id="KW-0808">Transferase</keyword>
<dbReference type="GO" id="GO:0008897">
    <property type="term" value="F:holo-[acyl-carrier-protein] synthase activity"/>
    <property type="evidence" value="ECO:0007669"/>
    <property type="project" value="InterPro"/>
</dbReference>
<evidence type="ECO:0000256" key="1">
    <source>
        <dbReference type="ARBA" id="ARBA00022679"/>
    </source>
</evidence>
<dbReference type="Pfam" id="PF01648">
    <property type="entry name" value="ACPS"/>
    <property type="match status" value="1"/>
</dbReference>
<comment type="caution">
    <text evidence="3">The sequence shown here is derived from an EMBL/GenBank/DDBJ whole genome shotgun (WGS) entry which is preliminary data.</text>
</comment>
<dbReference type="Gene3D" id="3.90.470.20">
    <property type="entry name" value="4'-phosphopantetheinyl transferase domain"/>
    <property type="match status" value="2"/>
</dbReference>